<protein>
    <submittedName>
        <fullName evidence="1">Uncharacterized protein</fullName>
    </submittedName>
</protein>
<accession>A0AAC9D8S8</accession>
<name>A0AAC9D8S8_9BURK</name>
<gene>
    <name evidence="1" type="ORF">WG70_02255</name>
</gene>
<proteinExistence type="predicted"/>
<organism evidence="1">
    <name type="scientific">Burkholderia oklahomensis EO147</name>
    <dbReference type="NCBI Taxonomy" id="441163"/>
    <lineage>
        <taxon>Bacteria</taxon>
        <taxon>Pseudomonadati</taxon>
        <taxon>Pseudomonadota</taxon>
        <taxon>Betaproteobacteria</taxon>
        <taxon>Burkholderiales</taxon>
        <taxon>Burkholderiaceae</taxon>
        <taxon>Burkholderia</taxon>
        <taxon>pseudomallei group</taxon>
    </lineage>
</organism>
<dbReference type="EMBL" id="CP013356">
    <property type="protein sequence ID" value="AOI40502.1"/>
    <property type="molecule type" value="Genomic_DNA"/>
</dbReference>
<reference evidence="1" key="1">
    <citation type="submission" date="2015-12" db="EMBL/GenBank/DDBJ databases">
        <title>Diversity of Burkholderia near neighbor genomes.</title>
        <authorList>
            <person name="Sahl J."/>
            <person name="Wagner D."/>
            <person name="Keim P."/>
        </authorList>
    </citation>
    <scope>NUCLEOTIDE SEQUENCE [LARGE SCALE GENOMIC DNA]</scope>
    <source>
        <strain evidence="1">EO147</strain>
    </source>
</reference>
<dbReference type="AlphaFoldDB" id="A0AAC9D8S8"/>
<evidence type="ECO:0000313" key="1">
    <source>
        <dbReference type="EMBL" id="AOI40502.1"/>
    </source>
</evidence>
<sequence length="74" mass="8237">MRPLPHVDAIPSPLALLAPLLTKRHSHIPITTMPPHPAGIASIAPPTRLGLRRFSRRNRSCTTTPRILPDRRSH</sequence>